<dbReference type="Proteomes" id="UP000077852">
    <property type="component" value="Unassembled WGS sequence"/>
</dbReference>
<proteinExistence type="predicted"/>
<accession>A0AA91DP16</accession>
<name>A0AA91DP16_VARPD</name>
<reference evidence="1 2" key="1">
    <citation type="submission" date="2016-03" db="EMBL/GenBank/DDBJ databases">
        <title>Genome sequence of Variovorax paradoxus KB5.</title>
        <authorList>
            <person name="Jeong H."/>
            <person name="Hong C.E."/>
            <person name="Jo S.H."/>
            <person name="Park J.M."/>
        </authorList>
    </citation>
    <scope>NUCLEOTIDE SEQUENCE [LARGE SCALE GENOMIC DNA]</scope>
    <source>
        <strain evidence="1 2">KB5</strain>
    </source>
</reference>
<organism evidence="1 2">
    <name type="scientific">Variovorax paradoxus</name>
    <dbReference type="NCBI Taxonomy" id="34073"/>
    <lineage>
        <taxon>Bacteria</taxon>
        <taxon>Pseudomonadati</taxon>
        <taxon>Pseudomonadota</taxon>
        <taxon>Betaproteobacteria</taxon>
        <taxon>Burkholderiales</taxon>
        <taxon>Comamonadaceae</taxon>
        <taxon>Variovorax</taxon>
    </lineage>
</organism>
<evidence type="ECO:0000313" key="1">
    <source>
        <dbReference type="EMBL" id="OAK63981.1"/>
    </source>
</evidence>
<dbReference type="AlphaFoldDB" id="A0AA91DP16"/>
<evidence type="ECO:0000313" key="2">
    <source>
        <dbReference type="Proteomes" id="UP000077852"/>
    </source>
</evidence>
<comment type="caution">
    <text evidence="1">The sequence shown here is derived from an EMBL/GenBank/DDBJ whole genome shotgun (WGS) entry which is preliminary data.</text>
</comment>
<evidence type="ECO:0008006" key="3">
    <source>
        <dbReference type="Google" id="ProtNLM"/>
    </source>
</evidence>
<protein>
    <recommendedName>
        <fullName evidence="3">DUF2946 domain-containing protein</fullName>
    </recommendedName>
</protein>
<gene>
    <name evidence="1" type="ORF">A3K87_15355</name>
</gene>
<sequence length="128" mass="13938">MMNPRLSRTVALMLLFAVWVTATLGLVHATLHVPGDRAWAVAAATVAAEPSARHAPAQRHGWIHALFGDKTDAECRLYDRLSHGFSMPGVPLVVLPMVLPSATFAYLQGEAIARWIVLFDARGPPFAR</sequence>
<dbReference type="EMBL" id="LVHG01000041">
    <property type="protein sequence ID" value="OAK63981.1"/>
    <property type="molecule type" value="Genomic_DNA"/>
</dbReference>